<comment type="caution">
    <text evidence="2">The sequence shown here is derived from an EMBL/GenBank/DDBJ whole genome shotgun (WGS) entry which is preliminary data.</text>
</comment>
<keyword evidence="1" id="KW-1133">Transmembrane helix</keyword>
<feature type="transmembrane region" description="Helical" evidence="1">
    <location>
        <begin position="20"/>
        <end position="40"/>
    </location>
</feature>
<name>A0A0G1P720_9BACT</name>
<evidence type="ECO:0000256" key="1">
    <source>
        <dbReference type="SAM" id="Phobius"/>
    </source>
</evidence>
<proteinExistence type="predicted"/>
<dbReference type="EMBL" id="LCKF01000005">
    <property type="protein sequence ID" value="KKT92169.1"/>
    <property type="molecule type" value="Genomic_DNA"/>
</dbReference>
<reference evidence="2 3" key="1">
    <citation type="journal article" date="2015" name="Nature">
        <title>rRNA introns, odd ribosomes, and small enigmatic genomes across a large radiation of phyla.</title>
        <authorList>
            <person name="Brown C.T."/>
            <person name="Hug L.A."/>
            <person name="Thomas B.C."/>
            <person name="Sharon I."/>
            <person name="Castelle C.J."/>
            <person name="Singh A."/>
            <person name="Wilkins M.J."/>
            <person name="Williams K.H."/>
            <person name="Banfield J.F."/>
        </authorList>
    </citation>
    <scope>NUCLEOTIDE SEQUENCE [LARGE SCALE GENOMIC DNA]</scope>
</reference>
<organism evidence="2 3">
    <name type="scientific">Candidatus Jorgensenbacteria bacterium GW2011_GWA2_45_13</name>
    <dbReference type="NCBI Taxonomy" id="1618662"/>
    <lineage>
        <taxon>Bacteria</taxon>
        <taxon>Candidatus Joergenseniibacteriota</taxon>
    </lineage>
</organism>
<dbReference type="AlphaFoldDB" id="A0A0G1P720"/>
<keyword evidence="1" id="KW-0472">Membrane</keyword>
<evidence type="ECO:0000313" key="2">
    <source>
        <dbReference type="EMBL" id="KKT92169.1"/>
    </source>
</evidence>
<accession>A0A0G1P720</accession>
<feature type="transmembrane region" description="Helical" evidence="1">
    <location>
        <begin position="52"/>
        <end position="80"/>
    </location>
</feature>
<gene>
    <name evidence="2" type="ORF">UW92_C0005G0016</name>
</gene>
<evidence type="ECO:0000313" key="3">
    <source>
        <dbReference type="Proteomes" id="UP000033966"/>
    </source>
</evidence>
<feature type="transmembrane region" description="Helical" evidence="1">
    <location>
        <begin position="86"/>
        <end position="104"/>
    </location>
</feature>
<protein>
    <submittedName>
        <fullName evidence="2">Uncharacterized protein</fullName>
    </submittedName>
</protein>
<sequence>MNGNKKIEQSHSTKVSKKDFGNYFPMIFLLVYLIVLTLNFSRVSSITNAQDLSSFFAFLFSLVICFVPIIIAIPLSIMAIFGKFKAGANIIVTVVLLLPLLFLLF</sequence>
<dbReference type="Proteomes" id="UP000033966">
    <property type="component" value="Unassembled WGS sequence"/>
</dbReference>
<keyword evidence="1" id="KW-0812">Transmembrane</keyword>